<evidence type="ECO:0000256" key="7">
    <source>
        <dbReference type="SAM" id="MobiDB-lite"/>
    </source>
</evidence>
<dbReference type="AlphaFoldDB" id="A0A8T0W7G4"/>
<protein>
    <recommendedName>
        <fullName evidence="6">WAT1-related protein</fullName>
    </recommendedName>
</protein>
<evidence type="ECO:0000256" key="3">
    <source>
        <dbReference type="ARBA" id="ARBA00022692"/>
    </source>
</evidence>
<evidence type="ECO:0000256" key="2">
    <source>
        <dbReference type="ARBA" id="ARBA00007635"/>
    </source>
</evidence>
<dbReference type="Pfam" id="PF00892">
    <property type="entry name" value="EamA"/>
    <property type="match status" value="2"/>
</dbReference>
<keyword evidence="5 6" id="KW-0472">Membrane</keyword>
<feature type="transmembrane region" description="Helical" evidence="6">
    <location>
        <begin position="285"/>
        <end position="306"/>
    </location>
</feature>
<keyword evidence="4 6" id="KW-1133">Transmembrane helix</keyword>
<dbReference type="InterPro" id="IPR030184">
    <property type="entry name" value="WAT1-related"/>
</dbReference>
<proteinExistence type="inferred from homology"/>
<dbReference type="GO" id="GO:0016020">
    <property type="term" value="C:membrane"/>
    <property type="evidence" value="ECO:0007669"/>
    <property type="project" value="UniProtKB-SubCell"/>
</dbReference>
<evidence type="ECO:0000256" key="4">
    <source>
        <dbReference type="ARBA" id="ARBA00022989"/>
    </source>
</evidence>
<dbReference type="SUPFAM" id="SSF103481">
    <property type="entry name" value="Multidrug resistance efflux transporter EmrE"/>
    <property type="match status" value="2"/>
</dbReference>
<feature type="transmembrane region" description="Helical" evidence="6">
    <location>
        <begin position="169"/>
        <end position="190"/>
    </location>
</feature>
<evidence type="ECO:0000256" key="1">
    <source>
        <dbReference type="ARBA" id="ARBA00004141"/>
    </source>
</evidence>
<dbReference type="OrthoDB" id="660696at2759"/>
<comment type="subcellular location">
    <subcellularLocation>
        <location evidence="1 6">Membrane</location>
        <topology evidence="1 6">Multi-pass membrane protein</topology>
    </subcellularLocation>
</comment>
<feature type="transmembrane region" description="Helical" evidence="6">
    <location>
        <begin position="133"/>
        <end position="157"/>
    </location>
</feature>
<feature type="transmembrane region" description="Helical" evidence="6">
    <location>
        <begin position="46"/>
        <end position="67"/>
    </location>
</feature>
<evidence type="ECO:0000313" key="9">
    <source>
        <dbReference type="EMBL" id="KAG2642567.1"/>
    </source>
</evidence>
<dbReference type="InterPro" id="IPR000620">
    <property type="entry name" value="EamA_dom"/>
</dbReference>
<feature type="transmembrane region" description="Helical" evidence="6">
    <location>
        <begin position="79"/>
        <end position="96"/>
    </location>
</feature>
<comment type="similarity">
    <text evidence="2 6">Belongs to the drug/metabolite transporter (DMT) superfamily. Plant drug/metabolite exporter (P-DME) (TC 2.A.7.4) family.</text>
</comment>
<keyword evidence="3 6" id="KW-0812">Transmembrane</keyword>
<organism evidence="9 10">
    <name type="scientific">Panicum virgatum</name>
    <name type="common">Blackwell switchgrass</name>
    <dbReference type="NCBI Taxonomy" id="38727"/>
    <lineage>
        <taxon>Eukaryota</taxon>
        <taxon>Viridiplantae</taxon>
        <taxon>Streptophyta</taxon>
        <taxon>Embryophyta</taxon>
        <taxon>Tracheophyta</taxon>
        <taxon>Spermatophyta</taxon>
        <taxon>Magnoliopsida</taxon>
        <taxon>Liliopsida</taxon>
        <taxon>Poales</taxon>
        <taxon>Poaceae</taxon>
        <taxon>PACMAD clade</taxon>
        <taxon>Panicoideae</taxon>
        <taxon>Panicodae</taxon>
        <taxon>Paniceae</taxon>
        <taxon>Panicinae</taxon>
        <taxon>Panicum</taxon>
        <taxon>Panicum sect. Hiantes</taxon>
    </lineage>
</organism>
<accession>A0A8T0W7G4</accession>
<feature type="transmembrane region" description="Helical" evidence="6">
    <location>
        <begin position="108"/>
        <end position="127"/>
    </location>
</feature>
<dbReference type="PANTHER" id="PTHR31218">
    <property type="entry name" value="WAT1-RELATED PROTEIN"/>
    <property type="match status" value="1"/>
</dbReference>
<evidence type="ECO:0000313" key="10">
    <source>
        <dbReference type="Proteomes" id="UP000823388"/>
    </source>
</evidence>
<feature type="transmembrane region" description="Helical" evidence="6">
    <location>
        <begin position="344"/>
        <end position="362"/>
    </location>
</feature>
<dbReference type="InterPro" id="IPR037185">
    <property type="entry name" value="EmrE-like"/>
</dbReference>
<dbReference type="GO" id="GO:0022857">
    <property type="term" value="F:transmembrane transporter activity"/>
    <property type="evidence" value="ECO:0007669"/>
    <property type="project" value="InterPro"/>
</dbReference>
<evidence type="ECO:0000256" key="5">
    <source>
        <dbReference type="ARBA" id="ARBA00023136"/>
    </source>
</evidence>
<evidence type="ECO:0000259" key="8">
    <source>
        <dbReference type="Pfam" id="PF00892"/>
    </source>
</evidence>
<feature type="transmembrane region" description="Helical" evidence="6">
    <location>
        <begin position="318"/>
        <end position="338"/>
    </location>
</feature>
<feature type="transmembrane region" description="Helical" evidence="6">
    <location>
        <begin position="253"/>
        <end position="273"/>
    </location>
</feature>
<feature type="transmembrane region" description="Helical" evidence="6">
    <location>
        <begin position="219"/>
        <end position="241"/>
    </location>
</feature>
<name>A0A8T0W7G4_PANVG</name>
<feature type="domain" description="EamA" evidence="8">
    <location>
        <begin position="223"/>
        <end position="361"/>
    </location>
</feature>
<feature type="compositionally biased region" description="Basic and acidic residues" evidence="7">
    <location>
        <begin position="386"/>
        <end position="398"/>
    </location>
</feature>
<evidence type="ECO:0000256" key="6">
    <source>
        <dbReference type="RuleBase" id="RU363077"/>
    </source>
</evidence>
<keyword evidence="10" id="KW-1185">Reference proteome</keyword>
<gene>
    <name evidence="9" type="ORF">PVAP13_2KG277082</name>
</gene>
<comment type="caution">
    <text evidence="9">The sequence shown here is derived from an EMBL/GenBank/DDBJ whole genome shotgun (WGS) entry which is preliminary data.</text>
</comment>
<dbReference type="Proteomes" id="UP000823388">
    <property type="component" value="Chromosome 2K"/>
</dbReference>
<reference evidence="9" key="1">
    <citation type="submission" date="2020-05" db="EMBL/GenBank/DDBJ databases">
        <title>WGS assembly of Panicum virgatum.</title>
        <authorList>
            <person name="Lovell J.T."/>
            <person name="Jenkins J."/>
            <person name="Shu S."/>
            <person name="Juenger T.E."/>
            <person name="Schmutz J."/>
        </authorList>
    </citation>
    <scope>NUCLEOTIDE SEQUENCE</scope>
    <source>
        <strain evidence="9">AP13</strain>
    </source>
</reference>
<feature type="region of interest" description="Disordered" evidence="7">
    <location>
        <begin position="374"/>
        <end position="407"/>
    </location>
</feature>
<sequence>MTKTDREPLHRPAHALLTRTRPLLSPHRLCAELDLDVVMDAASKKAYVIAIVLQVIYTGFSVLSKAALDHGMSIVVFNFYRQATGSLLLLPAALLFQRKNVTSMPLMLLLKLFLCALFGNTLSLNMYNVSLKLTSATLVAAAGNAVPAVTLCMALLLRMEVVNLRSSSGIAKVSGAALCLAGVLIMAFYAGPGLSPVSHHRAFTAHARGSGAHASTSKAAWILGTFLMVINNIAWSLNAVWQARILKEFPNRMLVAVSLCVFSALQTLVIAAVAERDFSRWKLRLDVSLVAIAYNGFLVTGVSYYLQAWCVEMKGPVFFAAWLPLYSVFTMLCSSFFLGEIVHLGSILGGILLIGGLYSVLWGKSKESEFASCSDTNTIDGAQDEQPEHNKPDADEAAKSAAASGLV</sequence>
<dbReference type="EMBL" id="CM029039">
    <property type="protein sequence ID" value="KAG2642567.1"/>
    <property type="molecule type" value="Genomic_DNA"/>
</dbReference>
<feature type="domain" description="EamA" evidence="8">
    <location>
        <begin position="45"/>
        <end position="186"/>
    </location>
</feature>